<dbReference type="Proteomes" id="UP000307092">
    <property type="component" value="Unassembled WGS sequence"/>
</dbReference>
<dbReference type="EMBL" id="LT591897">
    <property type="protein sequence ID" value="SBQ22478.1"/>
    <property type="molecule type" value="Genomic_DNA"/>
</dbReference>
<gene>
    <name evidence="4" type="ORF">E8M63_12730</name>
    <name evidence="3" type="ORF">ESCNG_740001</name>
    <name evidence="1" type="ORF">WHOF_01773</name>
    <name evidence="2" type="ORF">WHOF_01854</name>
</gene>
<name>A0A1D3G3R7_NEIGO</name>
<sequence>MKSKLTVVYYDLESNIAEEILSGNIMPDGNFLIQEIPLFAPNLALNDIVAIEREDKMLFFDHLIKASGNTTINIVVLDHFPKDLLAAIEEHSGKIRKNGENYLSVNFPPKKYNSDLKGILNRYEEANILSYREACLGFS</sequence>
<reference evidence="2" key="1">
    <citation type="submission" date="2016-06" db="EMBL/GenBank/DDBJ databases">
        <authorList>
            <consortium name="Pathogen Informatics"/>
        </authorList>
    </citation>
    <scope>NUCLEOTIDE SEQUENCE</scope>
    <source>
        <strain evidence="1">WHO F</strain>
    </source>
</reference>
<evidence type="ECO:0000313" key="4">
    <source>
        <dbReference type="EMBL" id="TJX03564.1"/>
    </source>
</evidence>
<protein>
    <submittedName>
        <fullName evidence="4">DUF4265 domain-containing protein</fullName>
    </submittedName>
</protein>
<dbReference type="AlphaFoldDB" id="A0A1D3G3R7"/>
<dbReference type="SMR" id="A0A1D3G3R7"/>
<dbReference type="InterPro" id="IPR025361">
    <property type="entry name" value="DUF4265"/>
</dbReference>
<dbReference type="Proteomes" id="UP000239837">
    <property type="component" value="Chromosome"/>
</dbReference>
<accession>A0A1D3G3R7</accession>
<organism evidence="3 5">
    <name type="scientific">Neisseria gonorrhoeae</name>
    <dbReference type="NCBI Taxonomy" id="485"/>
    <lineage>
        <taxon>Bacteria</taxon>
        <taxon>Pseudomonadati</taxon>
        <taxon>Pseudomonadota</taxon>
        <taxon>Betaproteobacteria</taxon>
        <taxon>Neisseriales</taxon>
        <taxon>Neisseriaceae</taxon>
        <taxon>Neisseria</taxon>
    </lineage>
</organism>
<evidence type="ECO:0000313" key="5">
    <source>
        <dbReference type="Proteomes" id="UP000182484"/>
    </source>
</evidence>
<reference evidence="4 6" key="3">
    <citation type="submission" date="2019-04" db="EMBL/GenBank/DDBJ databases">
        <title>The CDC panel for molecular diagnostics of ciprofloxacin resistance and its use for research and clinical development.</title>
        <authorList>
            <person name="Liu H."/>
            <person name="Tang K."/>
            <person name="Pham C."/>
            <person name="Schmerer M."/>
        </authorList>
    </citation>
    <scope>NUCLEOTIDE SEQUENCE [LARGE SCALE GENOMIC DNA]</scope>
    <source>
        <strain evidence="4 6">LRRBGS_0742</strain>
    </source>
</reference>
<evidence type="ECO:0000313" key="3">
    <source>
        <dbReference type="EMBL" id="SCW17121.1"/>
    </source>
</evidence>
<dbReference type="RefSeq" id="WP_002231813.1">
    <property type="nucleotide sequence ID" value="NZ_AP018377.1"/>
</dbReference>
<evidence type="ECO:0000313" key="1">
    <source>
        <dbReference type="EMBL" id="SBN20244.1"/>
    </source>
</evidence>
<evidence type="ECO:0000313" key="2">
    <source>
        <dbReference type="EMBL" id="SBQ22478.1"/>
    </source>
</evidence>
<dbReference type="EMBL" id="FMTB01000072">
    <property type="protein sequence ID" value="SCW17121.1"/>
    <property type="molecule type" value="Genomic_DNA"/>
</dbReference>
<dbReference type="EMBL" id="FLKW01000030">
    <property type="protein sequence ID" value="SBN20244.1"/>
    <property type="molecule type" value="Genomic_DNA"/>
</dbReference>
<reference evidence="3 5" key="2">
    <citation type="submission" date="2016-09" db="EMBL/GenBank/DDBJ databases">
        <authorList>
            <person name="Kumanski S."/>
            <person name="Beatrice B."/>
        </authorList>
    </citation>
    <scope>NUCLEOTIDE SEQUENCE [LARGE SCALE GENOMIC DNA]</scope>
    <source>
        <strain evidence="3">Mankind</strain>
    </source>
</reference>
<evidence type="ECO:0000313" key="6">
    <source>
        <dbReference type="Proteomes" id="UP000307092"/>
    </source>
</evidence>
<proteinExistence type="predicted"/>
<dbReference type="Proteomes" id="UP000182484">
    <property type="component" value="Unassembled WGS sequence"/>
</dbReference>
<dbReference type="EMBL" id="SUQX01000059">
    <property type="protein sequence ID" value="TJX03564.1"/>
    <property type="molecule type" value="Genomic_DNA"/>
</dbReference>
<dbReference type="Pfam" id="PF14085">
    <property type="entry name" value="DUF4265"/>
    <property type="match status" value="1"/>
</dbReference>
<dbReference type="GeneID" id="66753798"/>